<evidence type="ECO:0000313" key="2">
    <source>
        <dbReference type="EMBL" id="OCH78688.1"/>
    </source>
</evidence>
<comment type="caution">
    <text evidence="2">The sequence shown here is derived from an EMBL/GenBank/DDBJ whole genome shotgun (WGS) entry which is preliminary data.</text>
</comment>
<organism evidence="2 3">
    <name type="scientific">Vibrio genomosp. F10</name>
    <dbReference type="NCBI Taxonomy" id="723171"/>
    <lineage>
        <taxon>Bacteria</taxon>
        <taxon>Pseudomonadati</taxon>
        <taxon>Pseudomonadota</taxon>
        <taxon>Gammaproteobacteria</taxon>
        <taxon>Vibrionales</taxon>
        <taxon>Vibrionaceae</taxon>
        <taxon>Vibrio</taxon>
    </lineage>
</organism>
<dbReference type="Pfam" id="PF01814">
    <property type="entry name" value="Hemerythrin"/>
    <property type="match status" value="1"/>
</dbReference>
<gene>
    <name evidence="2" type="ORF">A6E14_16910</name>
</gene>
<evidence type="ECO:0000313" key="3">
    <source>
        <dbReference type="Proteomes" id="UP000093173"/>
    </source>
</evidence>
<keyword evidence="3" id="KW-1185">Reference proteome</keyword>
<feature type="domain" description="Hemerythrin-like" evidence="1">
    <location>
        <begin position="2"/>
        <end position="135"/>
    </location>
</feature>
<sequence>MMIERIRREHGYMVRLLAILNKKLLLLKDEQAISYSLVRDIVDYLTNHSEKVHHPKEDILYHYFLTHYGHQFEISNLEHEHQQLSEKTHEFLNVVDMILKDAVIPQELFISLLDEFLLAQRRHLEVEEGAVLPLIERTFKASDWQKVEELWDVSEDDPLFGDTIADKYQQLSRRITLLESESL</sequence>
<dbReference type="PANTHER" id="PTHR39966">
    <property type="entry name" value="BLL2471 PROTEIN-RELATED"/>
    <property type="match status" value="1"/>
</dbReference>
<name>A0A1B9R3D7_9VIBR</name>
<dbReference type="AlphaFoldDB" id="A0A1B9R3D7"/>
<dbReference type="EMBL" id="MAJZ01000039">
    <property type="protein sequence ID" value="OCH78688.1"/>
    <property type="molecule type" value="Genomic_DNA"/>
</dbReference>
<dbReference type="Gene3D" id="1.20.120.520">
    <property type="entry name" value="nmb1532 protein domain like"/>
    <property type="match status" value="1"/>
</dbReference>
<dbReference type="InterPro" id="IPR012312">
    <property type="entry name" value="Hemerythrin-like"/>
</dbReference>
<accession>A0A1B9R3D7</accession>
<dbReference type="GO" id="GO:0005886">
    <property type="term" value="C:plasma membrane"/>
    <property type="evidence" value="ECO:0007669"/>
    <property type="project" value="TreeGrafter"/>
</dbReference>
<dbReference type="Proteomes" id="UP000093173">
    <property type="component" value="Unassembled WGS sequence"/>
</dbReference>
<reference evidence="3" key="1">
    <citation type="submission" date="2016-06" db="EMBL/GenBank/DDBJ databases">
        <authorList>
            <person name="Hehemann J.-H."/>
            <person name="Arevalo P."/>
            <person name="Datta M.S."/>
            <person name="Polz M.F."/>
        </authorList>
    </citation>
    <scope>NUCLEOTIDE SEQUENCE [LARGE SCALE GENOMIC DNA]</scope>
    <source>
        <strain evidence="3">9CSC122</strain>
    </source>
</reference>
<protein>
    <submittedName>
        <fullName evidence="2">Cation-binding protein</fullName>
    </submittedName>
</protein>
<dbReference type="PANTHER" id="PTHR39966:SF1">
    <property type="entry name" value="HEMERYTHRIN-LIKE DOMAIN-CONTAINING PROTEIN"/>
    <property type="match status" value="1"/>
</dbReference>
<proteinExistence type="predicted"/>
<dbReference type="RefSeq" id="WP_017035412.1">
    <property type="nucleotide sequence ID" value="NZ_JBNGCH010000039.1"/>
</dbReference>
<evidence type="ECO:0000259" key="1">
    <source>
        <dbReference type="Pfam" id="PF01814"/>
    </source>
</evidence>